<feature type="compositionally biased region" description="Acidic residues" evidence="2">
    <location>
        <begin position="670"/>
        <end position="687"/>
    </location>
</feature>
<feature type="compositionally biased region" description="Low complexity" evidence="2">
    <location>
        <begin position="24"/>
        <end position="37"/>
    </location>
</feature>
<feature type="region of interest" description="Disordered" evidence="2">
    <location>
        <begin position="925"/>
        <end position="951"/>
    </location>
</feature>
<keyword evidence="1" id="KW-0863">Zinc-finger</keyword>
<feature type="region of interest" description="Disordered" evidence="2">
    <location>
        <begin position="338"/>
        <end position="751"/>
    </location>
</feature>
<feature type="compositionally biased region" description="Low complexity" evidence="2">
    <location>
        <begin position="453"/>
        <end position="467"/>
    </location>
</feature>
<organism evidence="4 5">
    <name type="scientific">Tothia fuscella</name>
    <dbReference type="NCBI Taxonomy" id="1048955"/>
    <lineage>
        <taxon>Eukaryota</taxon>
        <taxon>Fungi</taxon>
        <taxon>Dikarya</taxon>
        <taxon>Ascomycota</taxon>
        <taxon>Pezizomycotina</taxon>
        <taxon>Dothideomycetes</taxon>
        <taxon>Pleosporomycetidae</taxon>
        <taxon>Venturiales</taxon>
        <taxon>Cylindrosympodiaceae</taxon>
        <taxon>Tothia</taxon>
    </lineage>
</organism>
<feature type="compositionally biased region" description="Acidic residues" evidence="2">
    <location>
        <begin position="367"/>
        <end position="392"/>
    </location>
</feature>
<feature type="compositionally biased region" description="Polar residues" evidence="2">
    <location>
        <begin position="797"/>
        <end position="812"/>
    </location>
</feature>
<feature type="compositionally biased region" description="Polar residues" evidence="2">
    <location>
        <begin position="647"/>
        <end position="664"/>
    </location>
</feature>
<evidence type="ECO:0000313" key="5">
    <source>
        <dbReference type="Proteomes" id="UP000800235"/>
    </source>
</evidence>
<dbReference type="Gene3D" id="3.30.40.10">
    <property type="entry name" value="Zinc/RING finger domain, C3HC4 (zinc finger)"/>
    <property type="match status" value="1"/>
</dbReference>
<feature type="compositionally biased region" description="Low complexity" evidence="2">
    <location>
        <begin position="525"/>
        <end position="555"/>
    </location>
</feature>
<keyword evidence="1" id="KW-0862">Zinc</keyword>
<dbReference type="EMBL" id="MU007014">
    <property type="protein sequence ID" value="KAF2435234.1"/>
    <property type="molecule type" value="Genomic_DNA"/>
</dbReference>
<feature type="compositionally biased region" description="Low complexity" evidence="2">
    <location>
        <begin position="397"/>
        <end position="412"/>
    </location>
</feature>
<accession>A0A9P4NZA4</accession>
<dbReference type="SMART" id="SM00184">
    <property type="entry name" value="RING"/>
    <property type="match status" value="1"/>
</dbReference>
<protein>
    <recommendedName>
        <fullName evidence="3">RING-type domain-containing protein</fullName>
    </recommendedName>
</protein>
<feature type="compositionally biased region" description="Polar residues" evidence="2">
    <location>
        <begin position="624"/>
        <end position="640"/>
    </location>
</feature>
<evidence type="ECO:0000256" key="2">
    <source>
        <dbReference type="SAM" id="MobiDB-lite"/>
    </source>
</evidence>
<feature type="compositionally biased region" description="Basic and acidic residues" evidence="2">
    <location>
        <begin position="63"/>
        <end position="72"/>
    </location>
</feature>
<proteinExistence type="predicted"/>
<name>A0A9P4NZA4_9PEZI</name>
<feature type="region of interest" description="Disordered" evidence="2">
    <location>
        <begin position="783"/>
        <end position="845"/>
    </location>
</feature>
<dbReference type="InterPro" id="IPR001841">
    <property type="entry name" value="Znf_RING"/>
</dbReference>
<keyword evidence="1" id="KW-0479">Metal-binding</keyword>
<dbReference type="OrthoDB" id="6105938at2759"/>
<feature type="compositionally biased region" description="Acidic residues" evidence="2">
    <location>
        <begin position="418"/>
        <end position="431"/>
    </location>
</feature>
<feature type="compositionally biased region" description="Polar residues" evidence="2">
    <location>
        <begin position="556"/>
        <end position="577"/>
    </location>
</feature>
<feature type="compositionally biased region" description="Polar residues" evidence="2">
    <location>
        <begin position="999"/>
        <end position="1026"/>
    </location>
</feature>
<evidence type="ECO:0000259" key="3">
    <source>
        <dbReference type="PROSITE" id="PS50089"/>
    </source>
</evidence>
<dbReference type="AlphaFoldDB" id="A0A9P4NZA4"/>
<feature type="domain" description="RING-type" evidence="3">
    <location>
        <begin position="113"/>
        <end position="153"/>
    </location>
</feature>
<dbReference type="PROSITE" id="PS50089">
    <property type="entry name" value="ZF_RING_2"/>
    <property type="match status" value="1"/>
</dbReference>
<gene>
    <name evidence="4" type="ORF">EJ08DRAFT_656855</name>
</gene>
<dbReference type="Proteomes" id="UP000800235">
    <property type="component" value="Unassembled WGS sequence"/>
</dbReference>
<feature type="compositionally biased region" description="Low complexity" evidence="2">
    <location>
        <begin position="504"/>
        <end position="513"/>
    </location>
</feature>
<dbReference type="PANTHER" id="PTHR23327">
    <property type="entry name" value="RING FINGER PROTEIN 127"/>
    <property type="match status" value="1"/>
</dbReference>
<sequence>MDRSTPPVVRPPNSVQPSTPPSNSPSTTPSTRNRTATMPHPPPNKTSQPDLVGKGVTNSTSFEGRRSARGSKDSLTLKPVRQSPSPVMMSSQHEELLKTLKTQFAELRKIVECKICYDPLYEPYTTSCGHTYCYLCFCKSFRHGVPPACPECRTVLSTAPAPAFLVREMTHRFVERVELLPPGETKDQHKRRQKEQADAVQTDKANTDRRTGGLFRGFFRVRPRVRPALRDIEDGVDRCPYCQWELEDGMCERCGLPFDENGTGTWDFSDLEEGSEHDLNNEDDLELEIDMDEEEDDFMDEDMMYGGYLDWHDHGGAEPPYALQRFLGNAGIHPHGMRARAAHSAAGSRRRSYAASVSEMADSEMAILEEEDEDEDGDEDSSMNDFIEEDDGMQGVSRTPSLASTSTSRASTMHAPESIEEGEEESSEDEGPIQSGRRRLQRNQARSAPAPPSLQRSGSSSLGQVGSNRRFAPVPPPNIAAESASASEEDEGPIAPGRRRHRSTQSQSQQSTRHAPRRRVDNNNQASQSSSQSLQEESSPISPQQQSPSDQLRQPISSVQSRRLASLEDVQSPSNLGYTPLGPLGGRVSREDEDDVDEGDDESDGRRTIAGWEPITIERIRNAGSLTPTADRPNPSNHTSPVRPGRNNVNHTVRPRSSQASVSSHHYEDNDADDDVSDGDPGSDTDTEMNRHTLRQPISQIRLRPSAPMRPNALSINNFQQQPFSDDFDVDSDETTTSSQSALTQVSPRRAEYNPRISMLFSQHQTDLSSTDYSHPFSRHDIEQLRATGRTPVARPRTSNRNRTPVHSNNAAHNAPLSSPGALSRSSQTIHNSPRNRNNATDGMVNAPAMSNVRANTHQHRMNTAELNHAPPPPNRDALNSSLINNAGLSAPGNTTRSFPQSANVQNQAQASMPHAGYSIERPMSRVSNRTPSNTTRRGAPAWPPFSQPQSSPMRIGLNAAQSFGISRNPFYNGAVRPQRSSQRLNAMPSQQRLRERTSQVLRTQGSNATLRQSGTRTPRTQLSQRNIREANLQQQRQQSYSAQASEGMNNTSLNPFLPMQRVDHGRGMPMQAQINPMQPGLLADSPQLTHQASRIALPRQRSRRGLQQEADMRFEHPQLTANSSPNSRRYGGMTGLQAPPGLAPVNSMVSATQGQQLVGARRASRTPGNALPGGFVAASNLGNAPGGYAHNRNGQSPSNSSIDSIMAGNMVRGVTTGGEPRHR</sequence>
<feature type="compositionally biased region" description="Polar residues" evidence="2">
    <location>
        <begin position="926"/>
        <end position="937"/>
    </location>
</feature>
<comment type="caution">
    <text evidence="4">The sequence shown here is derived from an EMBL/GenBank/DDBJ whole genome shotgun (WGS) entry which is preliminary data.</text>
</comment>
<evidence type="ECO:0000313" key="4">
    <source>
        <dbReference type="EMBL" id="KAF2435234.1"/>
    </source>
</evidence>
<dbReference type="PANTHER" id="PTHR23327:SF42">
    <property type="entry name" value="LON PEPTIDASE N-TERMINAL DOMAIN AND RING FINGER PROTEIN C14F5.10C"/>
    <property type="match status" value="1"/>
</dbReference>
<feature type="compositionally biased region" description="Low complexity" evidence="2">
    <location>
        <begin position="342"/>
        <end position="358"/>
    </location>
</feature>
<dbReference type="SUPFAM" id="SSF57850">
    <property type="entry name" value="RING/U-box"/>
    <property type="match status" value="1"/>
</dbReference>
<feature type="compositionally biased region" description="Acidic residues" evidence="2">
    <location>
        <begin position="591"/>
        <end position="603"/>
    </location>
</feature>
<feature type="compositionally biased region" description="Polar residues" evidence="2">
    <location>
        <begin position="735"/>
        <end position="747"/>
    </location>
</feature>
<feature type="compositionally biased region" description="Low complexity" evidence="2">
    <location>
        <begin position="1034"/>
        <end position="1046"/>
    </location>
</feature>
<dbReference type="InterPro" id="IPR013083">
    <property type="entry name" value="Znf_RING/FYVE/PHD"/>
</dbReference>
<feature type="region of interest" description="Disordered" evidence="2">
    <location>
        <begin position="178"/>
        <end position="207"/>
    </location>
</feature>
<feature type="region of interest" description="Disordered" evidence="2">
    <location>
        <begin position="1"/>
        <end position="90"/>
    </location>
</feature>
<feature type="compositionally biased region" description="Polar residues" evidence="2">
    <location>
        <begin position="714"/>
        <end position="724"/>
    </location>
</feature>
<feature type="compositionally biased region" description="Polar residues" evidence="2">
    <location>
        <begin position="824"/>
        <end position="841"/>
    </location>
</feature>
<keyword evidence="5" id="KW-1185">Reference proteome</keyword>
<feature type="region of interest" description="Disordered" evidence="2">
    <location>
        <begin position="970"/>
        <end position="1053"/>
    </location>
</feature>
<reference evidence="4" key="1">
    <citation type="journal article" date="2020" name="Stud. Mycol.">
        <title>101 Dothideomycetes genomes: a test case for predicting lifestyles and emergence of pathogens.</title>
        <authorList>
            <person name="Haridas S."/>
            <person name="Albert R."/>
            <person name="Binder M."/>
            <person name="Bloem J."/>
            <person name="Labutti K."/>
            <person name="Salamov A."/>
            <person name="Andreopoulos B."/>
            <person name="Baker S."/>
            <person name="Barry K."/>
            <person name="Bills G."/>
            <person name="Bluhm B."/>
            <person name="Cannon C."/>
            <person name="Castanera R."/>
            <person name="Culley D."/>
            <person name="Daum C."/>
            <person name="Ezra D."/>
            <person name="Gonzalez J."/>
            <person name="Henrissat B."/>
            <person name="Kuo A."/>
            <person name="Liang C."/>
            <person name="Lipzen A."/>
            <person name="Lutzoni F."/>
            <person name="Magnuson J."/>
            <person name="Mondo S."/>
            <person name="Nolan M."/>
            <person name="Ohm R."/>
            <person name="Pangilinan J."/>
            <person name="Park H.-J."/>
            <person name="Ramirez L."/>
            <person name="Alfaro M."/>
            <person name="Sun H."/>
            <person name="Tritt A."/>
            <person name="Yoshinaga Y."/>
            <person name="Zwiers L.-H."/>
            <person name="Turgeon B."/>
            <person name="Goodwin S."/>
            <person name="Spatafora J."/>
            <person name="Crous P."/>
            <person name="Grigoriev I."/>
        </authorList>
    </citation>
    <scope>NUCLEOTIDE SEQUENCE</scope>
    <source>
        <strain evidence="4">CBS 130266</strain>
    </source>
</reference>
<dbReference type="Pfam" id="PF13923">
    <property type="entry name" value="zf-C3HC4_2"/>
    <property type="match status" value="1"/>
</dbReference>
<evidence type="ECO:0000256" key="1">
    <source>
        <dbReference type="PROSITE-ProRule" id="PRU00175"/>
    </source>
</evidence>
<dbReference type="GO" id="GO:0061630">
    <property type="term" value="F:ubiquitin protein ligase activity"/>
    <property type="evidence" value="ECO:0007669"/>
    <property type="project" value="TreeGrafter"/>
</dbReference>
<feature type="compositionally biased region" description="Polar residues" evidence="2">
    <location>
        <begin position="979"/>
        <end position="992"/>
    </location>
</feature>
<dbReference type="GO" id="GO:0008270">
    <property type="term" value="F:zinc ion binding"/>
    <property type="evidence" value="ECO:0007669"/>
    <property type="project" value="UniProtKB-KW"/>
</dbReference>